<dbReference type="RefSeq" id="WP_004461376.1">
    <property type="nucleotide sequence ID" value="NZ_CATNXU010000019.1"/>
</dbReference>
<accession>A0AAP4A9H6</accession>
<comment type="caution">
    <text evidence="1">The sequence shown here is derived from an EMBL/GenBank/DDBJ whole genome shotgun (WGS) entry which is preliminary data.</text>
</comment>
<dbReference type="InterPro" id="IPR019493">
    <property type="entry name" value="Bacteriocin_IIb_lactacin-rel"/>
</dbReference>
<sequence length="63" mass="6407">MENLNNQNLILLNDLNTNELENINGGSITLAAAAIYAGCAAGGFVAGVGVTVGTVKFLNWIGA</sequence>
<reference evidence="1" key="1">
    <citation type="submission" date="2023-04" db="EMBL/GenBank/DDBJ databases">
        <title>Epidemiological investigation of Clostridium perfringens isolated from cattle.</title>
        <authorList>
            <person name="Tian R."/>
        </authorList>
    </citation>
    <scope>NUCLEOTIDE SEQUENCE</scope>
    <source>
        <strain evidence="1">ZWCP172</strain>
    </source>
</reference>
<dbReference type="EMBL" id="JARVUX010000019">
    <property type="protein sequence ID" value="MDH2337543.1"/>
    <property type="molecule type" value="Genomic_DNA"/>
</dbReference>
<dbReference type="Pfam" id="PF10439">
    <property type="entry name" value="Bacteriocin_IIc"/>
    <property type="match status" value="1"/>
</dbReference>
<dbReference type="NCBIfam" id="TIGR03949">
    <property type="entry name" value="bact_IIb_cerein"/>
    <property type="match status" value="1"/>
</dbReference>
<proteinExistence type="predicted"/>
<dbReference type="GO" id="GO:0042742">
    <property type="term" value="P:defense response to bacterium"/>
    <property type="evidence" value="ECO:0007669"/>
    <property type="project" value="InterPro"/>
</dbReference>
<evidence type="ECO:0000313" key="2">
    <source>
        <dbReference type="Proteomes" id="UP001222958"/>
    </source>
</evidence>
<dbReference type="InterPro" id="IPR023991">
    <property type="entry name" value="Bacteriocin_IIb_lactobn/cerein"/>
</dbReference>
<evidence type="ECO:0000313" key="1">
    <source>
        <dbReference type="EMBL" id="MDH2337543.1"/>
    </source>
</evidence>
<dbReference type="AlphaFoldDB" id="A0AAP4A9H6"/>
<name>A0AAP4A9H6_CLOPF</name>
<protein>
    <submittedName>
        <fullName evidence="1">Class IIb bacteriocin, lactobin A/cerein 7B family</fullName>
    </submittedName>
</protein>
<gene>
    <name evidence="1" type="ORF">QDQ28_15335</name>
</gene>
<organism evidence="1 2">
    <name type="scientific">Clostridium perfringens</name>
    <dbReference type="NCBI Taxonomy" id="1502"/>
    <lineage>
        <taxon>Bacteria</taxon>
        <taxon>Bacillati</taxon>
        <taxon>Bacillota</taxon>
        <taxon>Clostridia</taxon>
        <taxon>Eubacteriales</taxon>
        <taxon>Clostridiaceae</taxon>
        <taxon>Clostridium</taxon>
    </lineage>
</organism>
<dbReference type="Proteomes" id="UP001222958">
    <property type="component" value="Unassembled WGS sequence"/>
</dbReference>